<sequence>MQRDIDFTIGDIVENLHDPPLSSFAQQNVPRATYSNLRFLKIPSLNNNRNLISGVTCELTERGAHSGEVNYVAVSYCWSSSNSTSLDTGDDSSQPSPTVQVNQNGTVRPPKCAAEVLIRAIMFAISKNVSLIWIDQECVDQNDETDIQNHLRCNHIIYHQARFKIGLLNFELTSKRQIDCLGGIQLVHRLTDSRIYRGWGVRSILKDIQFLTRLVRAISRDRWFTRAWVFQERYSANIDMCLLLPVAGEILESFTPGFGIDLIGGDFAMVIGEVCTVAVVWRQHLSDPGLNAQLRNNTSINASLPEALNSLHDTVQFLSGPIFAGTPLNIVWDTFPSGAGRPRDINSVRNFPIQRAFEEIESCDCQVVSDRVAILSNLMGFEWRFPTTSFKSYSFALVSLLVANAYFPAVLVRTSNPRPPDLFSRSLTVMDLIVRANNLKTLSADTSALQLELSYISRALCEEVVSEDETLSVSIKDAIQHLVEGPYSDNYDNLPESFLTLEMTNVRSANIVPLSLTIGEILKGVVGVNHVDNVGLGHTHGAIVIGYGIQTNQLRAGDIFMAFDGAYRWRSGCIENSFSW</sequence>
<dbReference type="PANTHER" id="PTHR24148:SF64">
    <property type="entry name" value="HETEROKARYON INCOMPATIBILITY DOMAIN-CONTAINING PROTEIN"/>
    <property type="match status" value="1"/>
</dbReference>
<organism evidence="3 4">
    <name type="scientific">Gibberella nygamai</name>
    <name type="common">Bean root rot disease fungus</name>
    <name type="synonym">Fusarium nygamai</name>
    <dbReference type="NCBI Taxonomy" id="42673"/>
    <lineage>
        <taxon>Eukaryota</taxon>
        <taxon>Fungi</taxon>
        <taxon>Dikarya</taxon>
        <taxon>Ascomycota</taxon>
        <taxon>Pezizomycotina</taxon>
        <taxon>Sordariomycetes</taxon>
        <taxon>Hypocreomycetidae</taxon>
        <taxon>Hypocreales</taxon>
        <taxon>Nectriaceae</taxon>
        <taxon>Fusarium</taxon>
        <taxon>Fusarium fujikuroi species complex</taxon>
    </lineage>
</organism>
<evidence type="ECO:0000259" key="2">
    <source>
        <dbReference type="Pfam" id="PF06985"/>
    </source>
</evidence>
<name>A0A2K0USA4_GIBNY</name>
<dbReference type="InterPro" id="IPR010730">
    <property type="entry name" value="HET"/>
</dbReference>
<protein>
    <recommendedName>
        <fullName evidence="2">Heterokaryon incompatibility domain-containing protein</fullName>
    </recommendedName>
</protein>
<gene>
    <name evidence="3" type="ORF">FNYG_14610</name>
</gene>
<reference evidence="3 4" key="1">
    <citation type="submission" date="2017-06" db="EMBL/GenBank/DDBJ databases">
        <title>Genome of Fusarium nygamai isolate CS10214.</title>
        <authorList>
            <person name="Gardiner D.M."/>
            <person name="Obanor F."/>
            <person name="Kazan K."/>
        </authorList>
    </citation>
    <scope>NUCLEOTIDE SEQUENCE [LARGE SCALE GENOMIC DNA]</scope>
    <source>
        <strain evidence="3 4">CS10214</strain>
    </source>
</reference>
<proteinExistence type="predicted"/>
<dbReference type="Proteomes" id="UP000236664">
    <property type="component" value="Unassembled WGS sequence"/>
</dbReference>
<dbReference type="PANTHER" id="PTHR24148">
    <property type="entry name" value="ANKYRIN REPEAT DOMAIN-CONTAINING PROTEIN 39 HOMOLOG-RELATED"/>
    <property type="match status" value="1"/>
</dbReference>
<dbReference type="InterPro" id="IPR052895">
    <property type="entry name" value="HetReg/Transcr_Mod"/>
</dbReference>
<accession>A0A2K0USA4</accession>
<dbReference type="AlphaFoldDB" id="A0A2K0USA4"/>
<dbReference type="Pfam" id="PF06985">
    <property type="entry name" value="HET"/>
    <property type="match status" value="1"/>
</dbReference>
<evidence type="ECO:0000256" key="1">
    <source>
        <dbReference type="SAM" id="MobiDB-lite"/>
    </source>
</evidence>
<dbReference type="EMBL" id="MTQA01000360">
    <property type="protein sequence ID" value="PNP60661.1"/>
    <property type="molecule type" value="Genomic_DNA"/>
</dbReference>
<comment type="caution">
    <text evidence="3">The sequence shown here is derived from an EMBL/GenBank/DDBJ whole genome shotgun (WGS) entry which is preliminary data.</text>
</comment>
<keyword evidence="4" id="KW-1185">Reference proteome</keyword>
<feature type="domain" description="Heterokaryon incompatibility" evidence="2">
    <location>
        <begin position="71"/>
        <end position="232"/>
    </location>
</feature>
<dbReference type="OrthoDB" id="270167at2759"/>
<feature type="region of interest" description="Disordered" evidence="1">
    <location>
        <begin position="86"/>
        <end position="105"/>
    </location>
</feature>
<evidence type="ECO:0000313" key="4">
    <source>
        <dbReference type="Proteomes" id="UP000236664"/>
    </source>
</evidence>
<evidence type="ECO:0000313" key="3">
    <source>
        <dbReference type="EMBL" id="PNP60661.1"/>
    </source>
</evidence>